<feature type="compositionally biased region" description="Basic and acidic residues" evidence="1">
    <location>
        <begin position="570"/>
        <end position="584"/>
    </location>
</feature>
<organism evidence="3 4">
    <name type="scientific">Euplotes crassus</name>
    <dbReference type="NCBI Taxonomy" id="5936"/>
    <lineage>
        <taxon>Eukaryota</taxon>
        <taxon>Sar</taxon>
        <taxon>Alveolata</taxon>
        <taxon>Ciliophora</taxon>
        <taxon>Intramacronucleata</taxon>
        <taxon>Spirotrichea</taxon>
        <taxon>Hypotrichia</taxon>
        <taxon>Euplotida</taxon>
        <taxon>Euplotidae</taxon>
        <taxon>Moneuplotes</taxon>
    </lineage>
</organism>
<sequence length="657" mass="73786">MESENQLEGIVKEIFDAHQQLRKDPKSFIPVLENIKSHFNEDGKLLELPGATPVMHHEGVIAYNEAIKFLKTQKPVINEFYFNDLLQQSARDHANDIGPKGMTGHTGSDKSTYGERIERYCKWGGAIYESIDYSRCEVTGEHVVAKLIVDDGIKSRNHRKVIFQADYKHIGIAEADHTEFGRVIVIDYGAQIISHKDYEEMQKKPTIEELKKEASVDISKISWPEVSRKIAEEINKVRKNPKHLIKQMERSLSMFKKYKILSVPGRETREFKEGAPAYIEAIEFCDKQTPVKEIKISQHLKKAAKDHIKDLEETGKLAQIGSDGSTPKDRMERYTGVDGLWSENLIFGGFKPREIVEYMLVADGDRSRGLRKNIFNPKLKLMGVACGPHPASGSVTVVDFVTKEIGVGEMPSIQIESTDEIPEELQKKLDAMGIGHKVTVAKGKGTTVTSVKEQEVVNKNGQTETNTKTRPWTARPTKAKSAALETKRTTKPKPAQKKPEIPKFGRKKANTLSKAQGSAAPKAAQTPQPAKLRKGVSARPGVGVPTSNIKRPAAQARRGTAKKPGTAVTRIEESKYEQMPDKVKPEDLEVFSDYSYDRDTDVDKPEGLKKVTCTTQILEKDEKREMIIRKQYYLEDGTELRVKSILPVKKRDKVSSE</sequence>
<dbReference type="AlphaFoldDB" id="A0AAD1U4E3"/>
<dbReference type="PANTHER" id="PTHR31157:SF1">
    <property type="entry name" value="SCP DOMAIN-CONTAINING PROTEIN"/>
    <property type="match status" value="1"/>
</dbReference>
<reference evidence="3" key="1">
    <citation type="submission" date="2023-07" db="EMBL/GenBank/DDBJ databases">
        <authorList>
            <consortium name="AG Swart"/>
            <person name="Singh M."/>
            <person name="Singh A."/>
            <person name="Seah K."/>
            <person name="Emmerich C."/>
        </authorList>
    </citation>
    <scope>NUCLEOTIDE SEQUENCE</scope>
    <source>
        <strain evidence="3">DP1</strain>
    </source>
</reference>
<dbReference type="Pfam" id="PF00188">
    <property type="entry name" value="CAP"/>
    <property type="match status" value="2"/>
</dbReference>
<evidence type="ECO:0000313" key="3">
    <source>
        <dbReference type="EMBL" id="CAI2360292.1"/>
    </source>
</evidence>
<dbReference type="CDD" id="cd05379">
    <property type="entry name" value="CAP_bacterial"/>
    <property type="match status" value="2"/>
</dbReference>
<gene>
    <name evidence="3" type="ORF">ECRASSUSDP1_LOCUS1592</name>
</gene>
<dbReference type="InterPro" id="IPR035940">
    <property type="entry name" value="CAP_sf"/>
</dbReference>
<feature type="region of interest" description="Disordered" evidence="1">
    <location>
        <begin position="451"/>
        <end position="584"/>
    </location>
</feature>
<evidence type="ECO:0000313" key="4">
    <source>
        <dbReference type="Proteomes" id="UP001295684"/>
    </source>
</evidence>
<dbReference type="Gene3D" id="3.40.33.10">
    <property type="entry name" value="CAP"/>
    <property type="match status" value="2"/>
</dbReference>
<comment type="caution">
    <text evidence="3">The sequence shown here is derived from an EMBL/GenBank/DDBJ whole genome shotgun (WGS) entry which is preliminary data.</text>
</comment>
<feature type="compositionally biased region" description="Low complexity" evidence="1">
    <location>
        <begin position="519"/>
        <end position="530"/>
    </location>
</feature>
<accession>A0AAD1U4E3</accession>
<dbReference type="Proteomes" id="UP001295684">
    <property type="component" value="Unassembled WGS sequence"/>
</dbReference>
<feature type="domain" description="SCP" evidence="2">
    <location>
        <begin position="80"/>
        <end position="186"/>
    </location>
</feature>
<dbReference type="PANTHER" id="PTHR31157">
    <property type="entry name" value="SCP DOMAIN-CONTAINING PROTEIN"/>
    <property type="match status" value="1"/>
</dbReference>
<dbReference type="InterPro" id="IPR014044">
    <property type="entry name" value="CAP_dom"/>
</dbReference>
<dbReference type="EMBL" id="CAMPGE010001500">
    <property type="protein sequence ID" value="CAI2360292.1"/>
    <property type="molecule type" value="Genomic_DNA"/>
</dbReference>
<evidence type="ECO:0000259" key="2">
    <source>
        <dbReference type="Pfam" id="PF00188"/>
    </source>
</evidence>
<keyword evidence="4" id="KW-1185">Reference proteome</keyword>
<feature type="compositionally biased region" description="Polar residues" evidence="1">
    <location>
        <begin position="457"/>
        <end position="470"/>
    </location>
</feature>
<feature type="domain" description="SCP" evidence="2">
    <location>
        <begin position="234"/>
        <end position="399"/>
    </location>
</feature>
<evidence type="ECO:0000256" key="1">
    <source>
        <dbReference type="SAM" id="MobiDB-lite"/>
    </source>
</evidence>
<name>A0AAD1U4E3_EUPCR</name>
<proteinExistence type="predicted"/>
<protein>
    <recommendedName>
        <fullName evidence="2">SCP domain-containing protein</fullName>
    </recommendedName>
</protein>